<evidence type="ECO:0000313" key="1">
    <source>
        <dbReference type="EMBL" id="ODV68543.1"/>
    </source>
</evidence>
<dbReference type="OrthoDB" id="4025617at2759"/>
<dbReference type="InterPro" id="IPR054415">
    <property type="entry name" value="SPO24"/>
</dbReference>
<dbReference type="Proteomes" id="UP000095085">
    <property type="component" value="Unassembled WGS sequence"/>
</dbReference>
<dbReference type="GeneID" id="30992987"/>
<dbReference type="EMBL" id="KV454539">
    <property type="protein sequence ID" value="ODV68543.1"/>
    <property type="molecule type" value="Genomic_DNA"/>
</dbReference>
<dbReference type="AlphaFoldDB" id="A0A1E4RMQ9"/>
<proteinExistence type="predicted"/>
<evidence type="ECO:0000313" key="2">
    <source>
        <dbReference type="Proteomes" id="UP000095085"/>
    </source>
</evidence>
<accession>A0A1E4RMQ9</accession>
<sequence>MSNFLTLSSEISEPFVIPNVSPISSPKLNAISFEGIQNDASKAMGINFHPVIAHDDDDTRKQRAMSVLDIN</sequence>
<protein>
    <submittedName>
        <fullName evidence="1">Uncharacterized protein</fullName>
    </submittedName>
</protein>
<dbReference type="Pfam" id="PF22044">
    <property type="entry name" value="SPO24"/>
    <property type="match status" value="1"/>
</dbReference>
<dbReference type="RefSeq" id="XP_020077610.1">
    <property type="nucleotide sequence ID" value="XM_020218437.1"/>
</dbReference>
<reference evidence="2" key="1">
    <citation type="submission" date="2016-05" db="EMBL/GenBank/DDBJ databases">
        <title>Comparative genomics of biotechnologically important yeasts.</title>
        <authorList>
            <consortium name="DOE Joint Genome Institute"/>
            <person name="Riley R."/>
            <person name="Haridas S."/>
            <person name="Wolfe K.H."/>
            <person name="Lopes M.R."/>
            <person name="Hittinger C.T."/>
            <person name="Goker M."/>
            <person name="Salamov A."/>
            <person name="Wisecaver J."/>
            <person name="Long T.M."/>
            <person name="Aerts A.L."/>
            <person name="Barry K."/>
            <person name="Choi C."/>
            <person name="Clum A."/>
            <person name="Coughlan A.Y."/>
            <person name="Deshpande S."/>
            <person name="Douglass A.P."/>
            <person name="Hanson S.J."/>
            <person name="Klenk H.-P."/>
            <person name="Labutti K."/>
            <person name="Lapidus A."/>
            <person name="Lindquist E."/>
            <person name="Lipzen A."/>
            <person name="Meier-Kolthoff J.P."/>
            <person name="Ohm R.A."/>
            <person name="Otillar R.P."/>
            <person name="Pangilinan J."/>
            <person name="Peng Y."/>
            <person name="Rokas A."/>
            <person name="Rosa C.A."/>
            <person name="Scheuner C."/>
            <person name="Sibirny A.A."/>
            <person name="Slot J.C."/>
            <person name="Stielow J.B."/>
            <person name="Sun H."/>
            <person name="Kurtzman C.P."/>
            <person name="Blackwell M."/>
            <person name="Grigoriev I.V."/>
            <person name="Jeffries T.W."/>
        </authorList>
    </citation>
    <scope>NUCLEOTIDE SEQUENCE [LARGE SCALE GENOMIC DNA]</scope>
    <source>
        <strain evidence="2">NRRL Y-1933</strain>
    </source>
</reference>
<organism evidence="1 2">
    <name type="scientific">Hyphopichia burtonii NRRL Y-1933</name>
    <dbReference type="NCBI Taxonomy" id="984485"/>
    <lineage>
        <taxon>Eukaryota</taxon>
        <taxon>Fungi</taxon>
        <taxon>Dikarya</taxon>
        <taxon>Ascomycota</taxon>
        <taxon>Saccharomycotina</taxon>
        <taxon>Pichiomycetes</taxon>
        <taxon>Debaryomycetaceae</taxon>
        <taxon>Hyphopichia</taxon>
    </lineage>
</organism>
<keyword evidence="2" id="KW-1185">Reference proteome</keyword>
<gene>
    <name evidence="1" type="ORF">HYPBUDRAFT_105773</name>
</gene>
<name>A0A1E4RMQ9_9ASCO</name>